<dbReference type="EnsemblMetazoa" id="G17271.2">
    <property type="protein sequence ID" value="G17271.2:cds"/>
    <property type="gene ID" value="G17271"/>
</dbReference>
<dbReference type="EnsemblMetazoa" id="G17271.6">
    <property type="protein sequence ID" value="G17271.6:cds"/>
    <property type="gene ID" value="G17271"/>
</dbReference>
<dbReference type="PANTHER" id="PTHR12001:SF55">
    <property type="entry name" value="ALL TRANS-POLYPRENYL-DIPHOSPHATE SYNTHASE PDSS2"/>
    <property type="match status" value="1"/>
</dbReference>
<dbReference type="GO" id="GO:0004659">
    <property type="term" value="F:prenyltransferase activity"/>
    <property type="evidence" value="ECO:0007669"/>
    <property type="project" value="InterPro"/>
</dbReference>
<evidence type="ECO:0000313" key="3">
    <source>
        <dbReference type="Proteomes" id="UP000005408"/>
    </source>
</evidence>
<dbReference type="OMA" id="VMQTAKN"/>
<evidence type="ECO:0008006" key="4">
    <source>
        <dbReference type="Google" id="ProtNLM"/>
    </source>
</evidence>
<dbReference type="EnsemblMetazoa" id="G17271.7">
    <property type="protein sequence ID" value="G17271.7:cds"/>
    <property type="gene ID" value="G17271"/>
</dbReference>
<organism evidence="2 3">
    <name type="scientific">Magallana gigas</name>
    <name type="common">Pacific oyster</name>
    <name type="synonym">Crassostrea gigas</name>
    <dbReference type="NCBI Taxonomy" id="29159"/>
    <lineage>
        <taxon>Eukaryota</taxon>
        <taxon>Metazoa</taxon>
        <taxon>Spiralia</taxon>
        <taxon>Lophotrochozoa</taxon>
        <taxon>Mollusca</taxon>
        <taxon>Bivalvia</taxon>
        <taxon>Autobranchia</taxon>
        <taxon>Pteriomorphia</taxon>
        <taxon>Ostreida</taxon>
        <taxon>Ostreoidea</taxon>
        <taxon>Ostreidae</taxon>
        <taxon>Magallana</taxon>
    </lineage>
</organism>
<dbReference type="PANTHER" id="PTHR12001">
    <property type="entry name" value="GERANYLGERANYL PYROPHOSPHATE SYNTHASE"/>
    <property type="match status" value="1"/>
</dbReference>
<reference evidence="2" key="1">
    <citation type="submission" date="2022-08" db="UniProtKB">
        <authorList>
            <consortium name="EnsemblMetazoa"/>
        </authorList>
    </citation>
    <scope>IDENTIFICATION</scope>
    <source>
        <strain evidence="2">05x7-T-G4-1.051#20</strain>
    </source>
</reference>
<dbReference type="Proteomes" id="UP000005408">
    <property type="component" value="Unassembled WGS sequence"/>
</dbReference>
<evidence type="ECO:0000313" key="2">
    <source>
        <dbReference type="EnsemblMetazoa" id="G17271.2:cds"/>
    </source>
</evidence>
<dbReference type="SUPFAM" id="SSF48576">
    <property type="entry name" value="Terpenoid synthases"/>
    <property type="match status" value="1"/>
</dbReference>
<dbReference type="AlphaFoldDB" id="A0A8W8J4Z1"/>
<dbReference type="OrthoDB" id="9983019at2759"/>
<name>A0A8W8J4Z1_MAGGI</name>
<dbReference type="GO" id="GO:0008299">
    <property type="term" value="P:isoprenoid biosynthetic process"/>
    <property type="evidence" value="ECO:0007669"/>
    <property type="project" value="InterPro"/>
</dbReference>
<accession>A0A8W8J4Z1</accession>
<dbReference type="Pfam" id="PF00348">
    <property type="entry name" value="polyprenyl_synt"/>
    <property type="match status" value="1"/>
</dbReference>
<dbReference type="GO" id="GO:1990234">
    <property type="term" value="C:transferase complex"/>
    <property type="evidence" value="ECO:0007669"/>
    <property type="project" value="TreeGrafter"/>
</dbReference>
<keyword evidence="3" id="KW-1185">Reference proteome</keyword>
<evidence type="ECO:0000256" key="1">
    <source>
        <dbReference type="RuleBase" id="RU004466"/>
    </source>
</evidence>
<protein>
    <recommendedName>
        <fullName evidence="4">Decaprenyl-diphosphate synthase subunit 2</fullName>
    </recommendedName>
</protein>
<comment type="similarity">
    <text evidence="1">Belongs to the FPP/GGPP synthase family.</text>
</comment>
<sequence length="380" mass="42200">MLCKNCSSLLNRFVKNASCRSLSRLLSSKTYNDWNKAVSDAEKIVGYPTSYMSLRCLISDEFSNVAMHLRKLVGTRHPLLKTARGLLHVGKQNTQTRGLIVLLIAKAAGPGPAEQIKDQEPDKISGIYSSQRSLAEVTEMIHMANLIHKGVVNLSDYLESDQREKNDMEFGNKMAVLSGDFLLANACTELATLNNTHVVESMSLAITDLMEAEFTDLRNDNGESLLKPDIQFSDWIKQTYLSSGSLLARSCRSAVELADHREDQREAAASFGENMAYLQQVKNDLKPFLSKDNGLEDFSVTSAPVIKFLERHPDERKTFTSLQTKDQHQIFSIIKSSNVVAECVKLSDVYGDTAIKSLDVFPQTEAKNALINIVNATVNS</sequence>
<proteinExistence type="inferred from homology"/>
<dbReference type="GO" id="GO:0005739">
    <property type="term" value="C:mitochondrion"/>
    <property type="evidence" value="ECO:0007669"/>
    <property type="project" value="TreeGrafter"/>
</dbReference>
<dbReference type="Gene3D" id="1.10.600.10">
    <property type="entry name" value="Farnesyl Diphosphate Synthase"/>
    <property type="match status" value="1"/>
</dbReference>
<dbReference type="InterPro" id="IPR000092">
    <property type="entry name" value="Polyprenyl_synt"/>
</dbReference>
<keyword evidence="1" id="KW-0808">Transferase</keyword>
<dbReference type="InterPro" id="IPR008949">
    <property type="entry name" value="Isoprenoid_synthase_dom_sf"/>
</dbReference>
<dbReference type="GO" id="GO:0006744">
    <property type="term" value="P:ubiquinone biosynthetic process"/>
    <property type="evidence" value="ECO:0007669"/>
    <property type="project" value="TreeGrafter"/>
</dbReference>
<dbReference type="EnsemblMetazoa" id="G17271.5">
    <property type="protein sequence ID" value="G17271.5:cds"/>
    <property type="gene ID" value="G17271"/>
</dbReference>